<dbReference type="RefSeq" id="XP_026692525.1">
    <property type="nucleotide sequence ID" value="XM_026836724.1"/>
</dbReference>
<dbReference type="GeneID" id="100182574"/>
<protein>
    <submittedName>
        <fullName evidence="3">FK506-binding protein 3</fullName>
    </submittedName>
</protein>
<dbReference type="HOGENOM" id="CLU_747947_0_0_1"/>
<evidence type="ECO:0000256" key="1">
    <source>
        <dbReference type="SAM" id="MobiDB-lite"/>
    </source>
</evidence>
<feature type="compositionally biased region" description="Basic and acidic residues" evidence="1">
    <location>
        <begin position="250"/>
        <end position="262"/>
    </location>
</feature>
<dbReference type="EMBL" id="EAAA01000806">
    <property type="status" value="NOT_ANNOTATED_CDS"/>
    <property type="molecule type" value="Genomic_DNA"/>
</dbReference>
<dbReference type="Proteomes" id="UP000008144">
    <property type="component" value="Chromosome 11"/>
</dbReference>
<dbReference type="GeneTree" id="ENSGT00940000163380"/>
<reference evidence="3" key="3">
    <citation type="submission" date="2025-08" db="UniProtKB">
        <authorList>
            <consortium name="Ensembl"/>
        </authorList>
    </citation>
    <scope>IDENTIFICATION</scope>
</reference>
<proteinExistence type="predicted"/>
<sequence>MRFVRMRKRKKKKQVKKGKRKGKKEKITKMKEEKKEEREADEKEEDSSKGVEKEVASLARLCGYSAGHMKELSQCALFFQKFSEEQDKITFGRNRNQQQNDISSPDAGNNVDHPDIDEEEEVDISDLDVDDISIEEDNDDCDISAEAMADIEAEMMNSSIIMAPTSEEENTSKESNLAPEKNVEKVSNILEKEVQEVVNNAVLDALTEVGIEGLCEADETEDIEVVEMVENVEEEEDGESSAAGDVLGLQRKEKGKDVESKGKSKSMQTDAGQKVEEMVKLYVDRLVERAEVEARTQMTRDKRESISTHPSPFNNLHEAASALSSDEVNEERRVQEEQLSNILEVMQQNPDMFGRMSEDEINKQVNLYCI</sequence>
<organism evidence="3 4">
    <name type="scientific">Ciona intestinalis</name>
    <name type="common">Transparent sea squirt</name>
    <name type="synonym">Ascidia intestinalis</name>
    <dbReference type="NCBI Taxonomy" id="7719"/>
    <lineage>
        <taxon>Eukaryota</taxon>
        <taxon>Metazoa</taxon>
        <taxon>Chordata</taxon>
        <taxon>Tunicata</taxon>
        <taxon>Ascidiacea</taxon>
        <taxon>Phlebobranchia</taxon>
        <taxon>Cionidae</taxon>
        <taxon>Ciona</taxon>
    </lineage>
</organism>
<dbReference type="Pfam" id="PF25473">
    <property type="entry name" value="MXRA7_helical"/>
    <property type="match status" value="1"/>
</dbReference>
<accession>A0A1W5BAQ6</accession>
<evidence type="ECO:0000313" key="4">
    <source>
        <dbReference type="Proteomes" id="UP000008144"/>
    </source>
</evidence>
<feature type="compositionally biased region" description="Polar residues" evidence="1">
    <location>
        <begin position="93"/>
        <end position="107"/>
    </location>
</feature>
<dbReference type="RefSeq" id="XP_018669493.1">
    <property type="nucleotide sequence ID" value="XM_018813948.2"/>
</dbReference>
<name>H2XP73_CIOIN</name>
<feature type="region of interest" description="Disordered" evidence="1">
    <location>
        <begin position="1"/>
        <end position="53"/>
    </location>
</feature>
<feature type="compositionally biased region" description="Basic and acidic residues" evidence="1">
    <location>
        <begin position="25"/>
        <end position="53"/>
    </location>
</feature>
<dbReference type="InParanoid" id="H2XP73"/>
<dbReference type="Ensembl" id="ENSCINT00000035981.1">
    <property type="protein sequence ID" value="ENSCINP00000031456.1"/>
    <property type="gene ID" value="ENSCING00000020001.1"/>
</dbReference>
<feature type="region of interest" description="Disordered" evidence="1">
    <location>
        <begin position="232"/>
        <end position="272"/>
    </location>
</feature>
<evidence type="ECO:0000259" key="2">
    <source>
        <dbReference type="Pfam" id="PF25473"/>
    </source>
</evidence>
<feature type="domain" description="Matrix-remodeling-associated protein 7 helical" evidence="2">
    <location>
        <begin position="315"/>
        <end position="369"/>
    </location>
</feature>
<keyword evidence="4" id="KW-1185">Reference proteome</keyword>
<dbReference type="InterPro" id="IPR057534">
    <property type="entry name" value="MXRA7_helical"/>
</dbReference>
<feature type="compositionally biased region" description="Basic residues" evidence="1">
    <location>
        <begin position="1"/>
        <end position="24"/>
    </location>
</feature>
<gene>
    <name evidence="3" type="primary">LOC100182574</name>
</gene>
<evidence type="ECO:0000313" key="3">
    <source>
        <dbReference type="Ensembl" id="ENSCINP00000031456.1"/>
    </source>
</evidence>
<feature type="compositionally biased region" description="Acidic residues" evidence="1">
    <location>
        <begin position="115"/>
        <end position="139"/>
    </location>
</feature>
<reference evidence="3" key="4">
    <citation type="submission" date="2025-09" db="UniProtKB">
        <authorList>
            <consortium name="Ensembl"/>
        </authorList>
    </citation>
    <scope>IDENTIFICATION</scope>
</reference>
<feature type="region of interest" description="Disordered" evidence="1">
    <location>
        <begin position="295"/>
        <end position="314"/>
    </location>
</feature>
<reference evidence="4" key="1">
    <citation type="journal article" date="2002" name="Science">
        <title>The draft genome of Ciona intestinalis: insights into chordate and vertebrate origins.</title>
        <authorList>
            <person name="Dehal P."/>
            <person name="Satou Y."/>
            <person name="Campbell R.K."/>
            <person name="Chapman J."/>
            <person name="Degnan B."/>
            <person name="De Tomaso A."/>
            <person name="Davidson B."/>
            <person name="Di Gregorio A."/>
            <person name="Gelpke M."/>
            <person name="Goodstein D.M."/>
            <person name="Harafuji N."/>
            <person name="Hastings K.E."/>
            <person name="Ho I."/>
            <person name="Hotta K."/>
            <person name="Huang W."/>
            <person name="Kawashima T."/>
            <person name="Lemaire P."/>
            <person name="Martinez D."/>
            <person name="Meinertzhagen I.A."/>
            <person name="Necula S."/>
            <person name="Nonaka M."/>
            <person name="Putnam N."/>
            <person name="Rash S."/>
            <person name="Saiga H."/>
            <person name="Satake M."/>
            <person name="Terry A."/>
            <person name="Yamada L."/>
            <person name="Wang H.G."/>
            <person name="Awazu S."/>
            <person name="Azumi K."/>
            <person name="Boore J."/>
            <person name="Branno M."/>
            <person name="Chin-Bow S."/>
            <person name="DeSantis R."/>
            <person name="Doyle S."/>
            <person name="Francino P."/>
            <person name="Keys D.N."/>
            <person name="Haga S."/>
            <person name="Hayashi H."/>
            <person name="Hino K."/>
            <person name="Imai K.S."/>
            <person name="Inaba K."/>
            <person name="Kano S."/>
            <person name="Kobayashi K."/>
            <person name="Kobayashi M."/>
            <person name="Lee B.I."/>
            <person name="Makabe K.W."/>
            <person name="Manohar C."/>
            <person name="Matassi G."/>
            <person name="Medina M."/>
            <person name="Mochizuki Y."/>
            <person name="Mount S."/>
            <person name="Morishita T."/>
            <person name="Miura S."/>
            <person name="Nakayama A."/>
            <person name="Nishizaka S."/>
            <person name="Nomoto H."/>
            <person name="Ohta F."/>
            <person name="Oishi K."/>
            <person name="Rigoutsos I."/>
            <person name="Sano M."/>
            <person name="Sasaki A."/>
            <person name="Sasakura Y."/>
            <person name="Shoguchi E."/>
            <person name="Shin-i T."/>
            <person name="Spagnuolo A."/>
            <person name="Stainier D."/>
            <person name="Suzuki M.M."/>
            <person name="Tassy O."/>
            <person name="Takatori N."/>
            <person name="Tokuoka M."/>
            <person name="Yagi K."/>
            <person name="Yoshizaki F."/>
            <person name="Wada S."/>
            <person name="Zhang C."/>
            <person name="Hyatt P.D."/>
            <person name="Larimer F."/>
            <person name="Detter C."/>
            <person name="Doggett N."/>
            <person name="Glavina T."/>
            <person name="Hawkins T."/>
            <person name="Richardson P."/>
            <person name="Lucas S."/>
            <person name="Kohara Y."/>
            <person name="Levine M."/>
            <person name="Satoh N."/>
            <person name="Rokhsar D.S."/>
        </authorList>
    </citation>
    <scope>NUCLEOTIDE SEQUENCE [LARGE SCALE GENOMIC DNA]</scope>
</reference>
<feature type="region of interest" description="Disordered" evidence="1">
    <location>
        <begin position="89"/>
        <end position="139"/>
    </location>
</feature>
<dbReference type="KEGG" id="cin:100182574"/>
<reference evidence="3" key="2">
    <citation type="journal article" date="2008" name="Genome Biol.">
        <title>Improved genome assembly and evidence-based global gene model set for the chordate Ciona intestinalis: new insight into intron and operon populations.</title>
        <authorList>
            <person name="Satou Y."/>
            <person name="Mineta K."/>
            <person name="Ogasawara M."/>
            <person name="Sasakura Y."/>
            <person name="Shoguchi E."/>
            <person name="Ueno K."/>
            <person name="Yamada L."/>
            <person name="Matsumoto J."/>
            <person name="Wasserscheid J."/>
            <person name="Dewar K."/>
            <person name="Wiley G.B."/>
            <person name="Macmil S.L."/>
            <person name="Roe B.A."/>
            <person name="Zeller R.W."/>
            <person name="Hastings K.E."/>
            <person name="Lemaire P."/>
            <person name="Lindquist E."/>
            <person name="Endo T."/>
            <person name="Hotta K."/>
            <person name="Inaba K."/>
        </authorList>
    </citation>
    <scope>NUCLEOTIDE SEQUENCE [LARGE SCALE GENOMIC DNA]</scope>
    <source>
        <strain evidence="3">wild type</strain>
    </source>
</reference>
<accession>H2XP73</accession>
<feature type="compositionally biased region" description="Basic and acidic residues" evidence="1">
    <location>
        <begin position="295"/>
        <end position="306"/>
    </location>
</feature>
<dbReference type="AlphaFoldDB" id="H2XP73"/>